<dbReference type="Pfam" id="PF12580">
    <property type="entry name" value="TPPII"/>
    <property type="match status" value="1"/>
</dbReference>
<proteinExistence type="predicted"/>
<evidence type="ECO:0000259" key="3">
    <source>
        <dbReference type="Pfam" id="PF21316"/>
    </source>
</evidence>
<reference evidence="4 5" key="1">
    <citation type="journal article" date="2018" name="MBio">
        <title>Comparative Genomics Reveals the Core Gene Toolbox for the Fungus-Insect Symbiosis.</title>
        <authorList>
            <person name="Wang Y."/>
            <person name="Stata M."/>
            <person name="Wang W."/>
            <person name="Stajich J.E."/>
            <person name="White M.M."/>
            <person name="Moncalvo J.M."/>
        </authorList>
    </citation>
    <scope>NUCLEOTIDE SEQUENCE [LARGE SCALE GENOMIC DNA]</scope>
    <source>
        <strain evidence="4 5">SC-DP-2</strain>
    </source>
</reference>
<feature type="region of interest" description="Disordered" evidence="1">
    <location>
        <begin position="392"/>
        <end position="414"/>
    </location>
</feature>
<accession>A0A2T9YW41</accession>
<feature type="compositionally biased region" description="Basic and acidic residues" evidence="1">
    <location>
        <begin position="396"/>
        <end position="414"/>
    </location>
</feature>
<evidence type="ECO:0000313" key="5">
    <source>
        <dbReference type="Proteomes" id="UP000245609"/>
    </source>
</evidence>
<feature type="domain" description="Tripeptidyl peptidase II second Ig-like" evidence="2">
    <location>
        <begin position="182"/>
        <end position="360"/>
    </location>
</feature>
<evidence type="ECO:0000256" key="1">
    <source>
        <dbReference type="SAM" id="MobiDB-lite"/>
    </source>
</evidence>
<feature type="non-terminal residue" evidence="4">
    <location>
        <position position="1"/>
    </location>
</feature>
<evidence type="ECO:0000313" key="4">
    <source>
        <dbReference type="EMBL" id="PVU96562.1"/>
    </source>
</evidence>
<organism evidence="4 5">
    <name type="scientific">Smittium megazygosporum</name>
    <dbReference type="NCBI Taxonomy" id="133381"/>
    <lineage>
        <taxon>Eukaryota</taxon>
        <taxon>Fungi</taxon>
        <taxon>Fungi incertae sedis</taxon>
        <taxon>Zoopagomycota</taxon>
        <taxon>Kickxellomycotina</taxon>
        <taxon>Harpellomycetes</taxon>
        <taxon>Harpellales</taxon>
        <taxon>Legeriomycetaceae</taxon>
        <taxon>Smittium</taxon>
    </lineage>
</organism>
<dbReference type="Gene3D" id="1.25.40.710">
    <property type="match status" value="1"/>
</dbReference>
<dbReference type="Pfam" id="PF21316">
    <property type="entry name" value="TPPII_GBD"/>
    <property type="match status" value="1"/>
</dbReference>
<gene>
    <name evidence="4" type="ORF">BB560_005799</name>
</gene>
<sequence length="717" mass="81267">AFDSDHPEAGPVFSIPVTVLKPIEIDHTAQVFYQNLCFKPTELKRWYIQVPTGATKMVVTVSSKNLNASAPANFIINCCQLLPQERFSAHEYQKYFMIAQGSYESGTDSVQKVEHLVDVVGGVTIEVVLGQFWSQFDSHEIDVKMEFNGLQILESEGCSSSIFIDGNIPSNRICLKSDLRRTDNITPSISLTNVRKPLQPASAEIKSFCSKRDLLPNKLPIYGLYLTYKVSLDKGKVVFRFPACDNFIYDSWFEDKMIQIYNSNKKNIGVFSVYPSTVTIGQKGDYIIRVLVRHSDLSQLEKIKNSTLYVDMEITSISPVISGTFATAFVLPQVAIKNASIDKGKMMNIWISSIKRDGLQFELNSGDLLMGKLDFKNKKLFSPLIKMLAPIPAPKSPEKDKSTSKSTEKADSLEVKVSEATQSEISGLSENDPELTEFNKAIFELKLTWISKIKAKESREKLISELMESDPSNIDLYLSLFDFYNSEIGKGFFFLNNSEKVPKLSDLSELSKKIYELVDKAIEIINPQELAYSIRNAPKTQASKAELDTYSKLEKSKSNYLKVLMHKCRAMLYLYFINALFTQKQEFVLYNEGYIEEVSSLDISSLPMVTLEDIEGVITEYRNWAKNGPKEEIDLCKDQGLLNANMAVGLLAKNCGTALAEINKYLSNLVLNEENSQAYKDAWNTRIKLLYALGWDLWAQHFESNMYFDFPCEYSWF</sequence>
<dbReference type="InterPro" id="IPR048384">
    <property type="entry name" value="TPPII_GBD"/>
</dbReference>
<dbReference type="EMBL" id="MBFS01002489">
    <property type="protein sequence ID" value="PVU96562.1"/>
    <property type="molecule type" value="Genomic_DNA"/>
</dbReference>
<feature type="domain" description="Tripeptidyl-peptidase II galactose-binding" evidence="3">
    <location>
        <begin position="38"/>
        <end position="136"/>
    </location>
</feature>
<dbReference type="InterPro" id="IPR046939">
    <property type="entry name" value="TPPII_C_sf"/>
</dbReference>
<protein>
    <submittedName>
        <fullName evidence="4">Uncharacterized protein</fullName>
    </submittedName>
</protein>
<dbReference type="InterPro" id="IPR022229">
    <property type="entry name" value="TPPII_Ig-like-2"/>
</dbReference>
<dbReference type="OrthoDB" id="10256524at2759"/>
<name>A0A2T9YW41_9FUNG</name>
<dbReference type="Proteomes" id="UP000245609">
    <property type="component" value="Unassembled WGS sequence"/>
</dbReference>
<comment type="caution">
    <text evidence="4">The sequence shown here is derived from an EMBL/GenBank/DDBJ whole genome shotgun (WGS) entry which is preliminary data.</text>
</comment>
<evidence type="ECO:0000259" key="2">
    <source>
        <dbReference type="Pfam" id="PF12580"/>
    </source>
</evidence>
<dbReference type="AlphaFoldDB" id="A0A2T9YW41"/>
<dbReference type="STRING" id="133381.A0A2T9YW41"/>
<keyword evidence="5" id="KW-1185">Reference proteome</keyword>